<feature type="compositionally biased region" description="Basic and acidic residues" evidence="3">
    <location>
        <begin position="1"/>
        <end position="10"/>
    </location>
</feature>
<keyword evidence="2" id="KW-0539">Nucleus</keyword>
<keyword evidence="5" id="KW-1185">Reference proteome</keyword>
<comment type="function">
    <text evidence="2">Involved in nuclear export, actin cytoskeleton organization and vesicular transport.</text>
</comment>
<evidence type="ECO:0000256" key="1">
    <source>
        <dbReference type="ARBA" id="ARBA00006781"/>
    </source>
</evidence>
<dbReference type="PIRSF" id="PIRSF028983">
    <property type="entry name" value="BCP1"/>
    <property type="match status" value="1"/>
</dbReference>
<accession>A0A166PEI4</accession>
<protein>
    <recommendedName>
        <fullName evidence="2">Protein BCP1</fullName>
    </recommendedName>
</protein>
<feature type="region of interest" description="Disordered" evidence="3">
    <location>
        <begin position="1"/>
        <end position="20"/>
    </location>
</feature>
<evidence type="ECO:0000313" key="4">
    <source>
        <dbReference type="EMBL" id="KZP26007.1"/>
    </source>
</evidence>
<dbReference type="EMBL" id="KV417517">
    <property type="protein sequence ID" value="KZP26007.1"/>
    <property type="molecule type" value="Genomic_DNA"/>
</dbReference>
<reference evidence="4 5" key="1">
    <citation type="journal article" date="2016" name="Mol. Biol. Evol.">
        <title>Comparative Genomics of Early-Diverging Mushroom-Forming Fungi Provides Insights into the Origins of Lignocellulose Decay Capabilities.</title>
        <authorList>
            <person name="Nagy L.G."/>
            <person name="Riley R."/>
            <person name="Tritt A."/>
            <person name="Adam C."/>
            <person name="Daum C."/>
            <person name="Floudas D."/>
            <person name="Sun H."/>
            <person name="Yadav J.S."/>
            <person name="Pangilinan J."/>
            <person name="Larsson K.H."/>
            <person name="Matsuura K."/>
            <person name="Barry K."/>
            <person name="Labutti K."/>
            <person name="Kuo R."/>
            <person name="Ohm R.A."/>
            <person name="Bhattacharya S.S."/>
            <person name="Shirouzu T."/>
            <person name="Yoshinaga Y."/>
            <person name="Martin F.M."/>
            <person name="Grigoriev I.V."/>
            <person name="Hibbett D.S."/>
        </authorList>
    </citation>
    <scope>NUCLEOTIDE SEQUENCE [LARGE SCALE GENOMIC DNA]</scope>
    <source>
        <strain evidence="4 5">CBS 109695</strain>
    </source>
</reference>
<proteinExistence type="inferred from homology"/>
<keyword evidence="2" id="KW-0813">Transport</keyword>
<dbReference type="GO" id="GO:0005634">
    <property type="term" value="C:nucleus"/>
    <property type="evidence" value="ECO:0007669"/>
    <property type="project" value="UniProtKB-SubCell"/>
</dbReference>
<dbReference type="AlphaFoldDB" id="A0A166PEI4"/>
<dbReference type="GO" id="GO:0015031">
    <property type="term" value="P:protein transport"/>
    <property type="evidence" value="ECO:0007669"/>
    <property type="project" value="UniProtKB-KW"/>
</dbReference>
<dbReference type="PANTHER" id="PTHR13261:SF0">
    <property type="entry name" value="BRCA2 AND CDKN1A-INTERACTING PROTEIN"/>
    <property type="match status" value="1"/>
</dbReference>
<evidence type="ECO:0000256" key="2">
    <source>
        <dbReference type="PIRNR" id="PIRNR028983"/>
    </source>
</evidence>
<evidence type="ECO:0000256" key="3">
    <source>
        <dbReference type="SAM" id="MobiDB-lite"/>
    </source>
</evidence>
<sequence>MAKRKQVTERDESDSESDNPTSISMTFDFFDPNPNVDYHALHRLLLQLFHTDSLLFNPHALVELVLSQPLVGTTVKASDGGMEADPMALLTVINMRVHKAHDSIKAIGDYVLKKSASDPVFHGLLQSLLAKEDGEGDLGLVISERLINMPPQVAAPSYKMLANEILWALDDAEPYQFSYYLFISRVYVLTAEEEETMRVASRGNKRQRLPIAGTSTTKEGEGGGGTYPFHPEDEVIAAHALHTLDFAFTSTPSEPRDADSFGLDVRGRIMLVKSERMGDLAVAMEETYRVPVEGASEQMEE</sequence>
<dbReference type="Pfam" id="PF13862">
    <property type="entry name" value="BCCIP"/>
    <property type="match status" value="1"/>
</dbReference>
<dbReference type="STRING" id="436010.A0A166PEI4"/>
<keyword evidence="2" id="KW-0653">Protein transport</keyword>
<dbReference type="Proteomes" id="UP000076532">
    <property type="component" value="Unassembled WGS sequence"/>
</dbReference>
<comment type="similarity">
    <text evidence="1 2">Belongs to the BCP1 family.</text>
</comment>
<evidence type="ECO:0000313" key="5">
    <source>
        <dbReference type="Proteomes" id="UP000076532"/>
    </source>
</evidence>
<name>A0A166PEI4_9AGAM</name>
<dbReference type="InterPro" id="IPR025602">
    <property type="entry name" value="BCP1_family"/>
</dbReference>
<organism evidence="4 5">
    <name type="scientific">Athelia psychrophila</name>
    <dbReference type="NCBI Taxonomy" id="1759441"/>
    <lineage>
        <taxon>Eukaryota</taxon>
        <taxon>Fungi</taxon>
        <taxon>Dikarya</taxon>
        <taxon>Basidiomycota</taxon>
        <taxon>Agaricomycotina</taxon>
        <taxon>Agaricomycetes</taxon>
        <taxon>Agaricomycetidae</taxon>
        <taxon>Atheliales</taxon>
        <taxon>Atheliaceae</taxon>
        <taxon>Athelia</taxon>
    </lineage>
</organism>
<dbReference type="OrthoDB" id="27543at2759"/>
<gene>
    <name evidence="4" type="ORF">FIBSPDRAFT_918288</name>
</gene>
<comment type="subcellular location">
    <subcellularLocation>
        <location evidence="2">Nucleus</location>
    </subcellularLocation>
</comment>
<dbReference type="PANTHER" id="PTHR13261">
    <property type="entry name" value="BRCA2 AND CDKN1A INTERACTING PROTEIN"/>
    <property type="match status" value="1"/>
</dbReference>